<sequence>MNIAVSVDLKNIFSELFSFTPRASSCAQFRKKSGEIVSKFFLAFDGEYTVLYLNILILYCNLFAVVISPRLFVRSVGYVLYLWGIVDFHFVGYLKSESFPNANFLFIIQKIACELSKKIFNSHSSASNQILYPGDLSYFFLLLYCFVSGTSCPVLSVFACQLYKLGHRLDCVNSLFCAGGTDKILFAPDMSFSNAALDSEQSSLRSSFYCFPFLCSGQQLSKLNLKCSFYWHLFDAEGNFIPTEYRYIFTLSCFFLCLNTVDTEGGRIEPTENTALVQAGAGCCQC</sequence>
<keyword evidence="1" id="KW-0472">Membrane</keyword>
<evidence type="ECO:0000313" key="3">
    <source>
        <dbReference type="Proteomes" id="UP000054995"/>
    </source>
</evidence>
<dbReference type="EMBL" id="JYDT01000059">
    <property type="protein sequence ID" value="KRY87240.1"/>
    <property type="molecule type" value="Genomic_DNA"/>
</dbReference>
<evidence type="ECO:0000256" key="1">
    <source>
        <dbReference type="SAM" id="Phobius"/>
    </source>
</evidence>
<keyword evidence="1" id="KW-0812">Transmembrane</keyword>
<feature type="transmembrane region" description="Helical" evidence="1">
    <location>
        <begin position="138"/>
        <end position="160"/>
    </location>
</feature>
<reference evidence="2 3" key="1">
    <citation type="submission" date="2015-01" db="EMBL/GenBank/DDBJ databases">
        <title>Evolution of Trichinella species and genotypes.</title>
        <authorList>
            <person name="Korhonen P.K."/>
            <person name="Edoardo P."/>
            <person name="Giuseppe L.R."/>
            <person name="Gasser R.B."/>
        </authorList>
    </citation>
    <scope>NUCLEOTIDE SEQUENCE [LARGE SCALE GENOMIC DNA]</scope>
    <source>
        <strain evidence="2">ISS470</strain>
    </source>
</reference>
<dbReference type="Proteomes" id="UP000054995">
    <property type="component" value="Unassembled WGS sequence"/>
</dbReference>
<feature type="transmembrane region" description="Helical" evidence="1">
    <location>
        <begin position="75"/>
        <end position="94"/>
    </location>
</feature>
<name>A0A0V1FMH6_TRIPS</name>
<evidence type="ECO:0000313" key="2">
    <source>
        <dbReference type="EMBL" id="KRY87240.1"/>
    </source>
</evidence>
<gene>
    <name evidence="2" type="ORF">T4D_5317</name>
</gene>
<comment type="caution">
    <text evidence="2">The sequence shown here is derived from an EMBL/GenBank/DDBJ whole genome shotgun (WGS) entry which is preliminary data.</text>
</comment>
<feature type="transmembrane region" description="Helical" evidence="1">
    <location>
        <begin position="50"/>
        <end position="68"/>
    </location>
</feature>
<dbReference type="OrthoDB" id="10431253at2759"/>
<organism evidence="2 3">
    <name type="scientific">Trichinella pseudospiralis</name>
    <name type="common">Parasitic roundworm</name>
    <dbReference type="NCBI Taxonomy" id="6337"/>
    <lineage>
        <taxon>Eukaryota</taxon>
        <taxon>Metazoa</taxon>
        <taxon>Ecdysozoa</taxon>
        <taxon>Nematoda</taxon>
        <taxon>Enoplea</taxon>
        <taxon>Dorylaimia</taxon>
        <taxon>Trichinellida</taxon>
        <taxon>Trichinellidae</taxon>
        <taxon>Trichinella</taxon>
    </lineage>
</organism>
<keyword evidence="1" id="KW-1133">Transmembrane helix</keyword>
<proteinExistence type="predicted"/>
<keyword evidence="3" id="KW-1185">Reference proteome</keyword>
<dbReference type="AlphaFoldDB" id="A0A0V1FMH6"/>
<protein>
    <submittedName>
        <fullName evidence="2">Uncharacterized protein</fullName>
    </submittedName>
</protein>
<accession>A0A0V1FMH6</accession>